<dbReference type="InterPro" id="IPR011059">
    <property type="entry name" value="Metal-dep_hydrolase_composite"/>
</dbReference>
<protein>
    <submittedName>
        <fullName evidence="1">Alpha-D-ribose 1-methylphosphonate 5-triphosphate diphosphatase</fullName>
        <ecNumber evidence="1">3.6.1.63</ecNumber>
    </submittedName>
</protein>
<dbReference type="NCBIfam" id="TIGR02318">
    <property type="entry name" value="phosphono_phnM"/>
    <property type="match status" value="1"/>
</dbReference>
<dbReference type="NCBIfam" id="NF011984">
    <property type="entry name" value="PRK15446.1-5"/>
    <property type="match status" value="1"/>
</dbReference>
<dbReference type="PIRSF" id="PIRSF038971">
    <property type="entry name" value="PhnM"/>
    <property type="match status" value="1"/>
</dbReference>
<dbReference type="EMBL" id="VKAD01000001">
    <property type="protein sequence ID" value="TXR54536.1"/>
    <property type="molecule type" value="Genomic_DNA"/>
</dbReference>
<dbReference type="InterPro" id="IPR012696">
    <property type="entry name" value="PhnM"/>
</dbReference>
<evidence type="ECO:0000313" key="1">
    <source>
        <dbReference type="EMBL" id="TXR54536.1"/>
    </source>
</evidence>
<keyword evidence="1" id="KW-0378">Hydrolase</keyword>
<dbReference type="Gene3D" id="3.20.20.140">
    <property type="entry name" value="Metal-dependent hydrolases"/>
    <property type="match status" value="1"/>
</dbReference>
<dbReference type="PANTHER" id="PTHR43135:SF3">
    <property type="entry name" value="ALPHA-D-RIBOSE 1-METHYLPHOSPHONATE 5-TRIPHOSPHATE DIPHOSPHATASE"/>
    <property type="match status" value="1"/>
</dbReference>
<dbReference type="RefSeq" id="WP_147713934.1">
    <property type="nucleotide sequence ID" value="NZ_VKAD01000001.1"/>
</dbReference>
<comment type="caution">
    <text evidence="1">The sequence shown here is derived from an EMBL/GenBank/DDBJ whole genome shotgun (WGS) entry which is preliminary data.</text>
</comment>
<dbReference type="AlphaFoldDB" id="A0A5C8ZC94"/>
<dbReference type="InterPro" id="IPR051781">
    <property type="entry name" value="Metallo-dep_Hydrolase"/>
</dbReference>
<reference evidence="1 2" key="1">
    <citation type="submission" date="2019-07" db="EMBL/GenBank/DDBJ databases">
        <title>Reinekea sp. strain SSH23 genome sequencing and assembly.</title>
        <authorList>
            <person name="Kim I."/>
        </authorList>
    </citation>
    <scope>NUCLEOTIDE SEQUENCE [LARGE SCALE GENOMIC DNA]</scope>
    <source>
        <strain evidence="1 2">SSH23</strain>
    </source>
</reference>
<evidence type="ECO:0000313" key="2">
    <source>
        <dbReference type="Proteomes" id="UP000321764"/>
    </source>
</evidence>
<dbReference type="SUPFAM" id="SSF51556">
    <property type="entry name" value="Metallo-dependent hydrolases"/>
    <property type="match status" value="1"/>
</dbReference>
<dbReference type="Proteomes" id="UP000321764">
    <property type="component" value="Unassembled WGS sequence"/>
</dbReference>
<proteinExistence type="predicted"/>
<dbReference type="GO" id="GO:0019700">
    <property type="term" value="P:organic phosphonate catabolic process"/>
    <property type="evidence" value="ECO:0007669"/>
    <property type="project" value="InterPro"/>
</dbReference>
<dbReference type="PANTHER" id="PTHR43135">
    <property type="entry name" value="ALPHA-D-RIBOSE 1-METHYLPHOSPHONATE 5-TRIPHOSPHATE DIPHOSPHATASE"/>
    <property type="match status" value="1"/>
</dbReference>
<organism evidence="1 2">
    <name type="scientific">Reinekea thalattae</name>
    <dbReference type="NCBI Taxonomy" id="2593301"/>
    <lineage>
        <taxon>Bacteria</taxon>
        <taxon>Pseudomonadati</taxon>
        <taxon>Pseudomonadota</taxon>
        <taxon>Gammaproteobacteria</taxon>
        <taxon>Oceanospirillales</taxon>
        <taxon>Saccharospirillaceae</taxon>
        <taxon>Reinekea</taxon>
    </lineage>
</organism>
<dbReference type="OrthoDB" id="9785413at2"/>
<dbReference type="NCBIfam" id="NF011987">
    <property type="entry name" value="PRK15446.2-3"/>
    <property type="match status" value="1"/>
</dbReference>
<dbReference type="GO" id="GO:0016810">
    <property type="term" value="F:hydrolase activity, acting on carbon-nitrogen (but not peptide) bonds"/>
    <property type="evidence" value="ECO:0007669"/>
    <property type="project" value="InterPro"/>
</dbReference>
<dbReference type="EC" id="3.6.1.63" evidence="1"/>
<dbReference type="SUPFAM" id="SSF51338">
    <property type="entry name" value="Composite domain of metallo-dependent hydrolases"/>
    <property type="match status" value="1"/>
</dbReference>
<dbReference type="InterPro" id="IPR032466">
    <property type="entry name" value="Metal_Hydrolase"/>
</dbReference>
<sequence>MTITTFTNAKIITGDEVINGTIQFDDHGISDIQSGNSQIPAAIDCQGDYIAPGLVELHTDNLERHLQPRPSVHYPHNAAVMAHDRELASTGITTVFDALRIGSMTPKESQYQRYARECAHEILHNQAQGNLKISHYLHIRSEVCSETLLDEIAEFSTEDRIGIVSLMDHTPGQRQFRDITQMEAYLQGKYGMNREQMDAHFDSLYELQNRLGKTHEQATIEFARAMNATLASHDDTTTEDVLSSKKNRVSLAEFPTTVEAAAACREHNIPVMMGAPNLVRGSSHSGNVSAMELVRMNLMDIISSDYIPSALLYSAVKVGMELNDLPQGIATATRAPALAAGLTDRGELKPGLRADLIRFSLAADTPLLQSVWCKGQRVS</sequence>
<dbReference type="NCBIfam" id="NF011990">
    <property type="entry name" value="PRK15446.2-6"/>
    <property type="match status" value="1"/>
</dbReference>
<accession>A0A5C8ZC94</accession>
<gene>
    <name evidence="1" type="ORF">FME95_08375</name>
</gene>
<keyword evidence="2" id="KW-1185">Reference proteome</keyword>
<name>A0A5C8ZC94_9GAMM</name>